<sequence>MERLVKVGIFIKQNLGKNQEANLCASLYFLYYHQYKSRETRDSGKWQRINE</sequence>
<evidence type="ECO:0000313" key="2">
    <source>
        <dbReference type="Proteomes" id="UP000015104"/>
    </source>
</evidence>
<dbReference type="EMBL" id="CAEY01000947">
    <property type="status" value="NOT_ANNOTATED_CDS"/>
    <property type="molecule type" value="Genomic_DNA"/>
</dbReference>
<proteinExistence type="predicted"/>
<accession>T1L2H5</accession>
<reference evidence="1" key="2">
    <citation type="submission" date="2015-06" db="UniProtKB">
        <authorList>
            <consortium name="EnsemblMetazoa"/>
        </authorList>
    </citation>
    <scope>IDENTIFICATION</scope>
</reference>
<dbReference type="Proteomes" id="UP000015104">
    <property type="component" value="Unassembled WGS sequence"/>
</dbReference>
<dbReference type="AlphaFoldDB" id="T1L2H5"/>
<keyword evidence="2" id="KW-1185">Reference proteome</keyword>
<organism evidence="1 2">
    <name type="scientific">Tetranychus urticae</name>
    <name type="common">Two-spotted spider mite</name>
    <dbReference type="NCBI Taxonomy" id="32264"/>
    <lineage>
        <taxon>Eukaryota</taxon>
        <taxon>Metazoa</taxon>
        <taxon>Ecdysozoa</taxon>
        <taxon>Arthropoda</taxon>
        <taxon>Chelicerata</taxon>
        <taxon>Arachnida</taxon>
        <taxon>Acari</taxon>
        <taxon>Acariformes</taxon>
        <taxon>Trombidiformes</taxon>
        <taxon>Prostigmata</taxon>
        <taxon>Eleutherengona</taxon>
        <taxon>Raphignathae</taxon>
        <taxon>Tetranychoidea</taxon>
        <taxon>Tetranychidae</taxon>
        <taxon>Tetranychus</taxon>
    </lineage>
</organism>
<protein>
    <submittedName>
        <fullName evidence="1">Uncharacterized protein</fullName>
    </submittedName>
</protein>
<dbReference type="HOGENOM" id="CLU_3109043_0_0_1"/>
<name>T1L2H5_TETUR</name>
<dbReference type="EnsemblMetazoa" id="tetur33g00950.1">
    <property type="protein sequence ID" value="tetur33g00950.1"/>
    <property type="gene ID" value="tetur33g00950"/>
</dbReference>
<reference evidence="2" key="1">
    <citation type="submission" date="2011-08" db="EMBL/GenBank/DDBJ databases">
        <authorList>
            <person name="Rombauts S."/>
        </authorList>
    </citation>
    <scope>NUCLEOTIDE SEQUENCE</scope>
    <source>
        <strain evidence="2">London</strain>
    </source>
</reference>
<evidence type="ECO:0000313" key="1">
    <source>
        <dbReference type="EnsemblMetazoa" id="tetur33g00950.1"/>
    </source>
</evidence>